<name>A0ABT1YJY9_9BACL</name>
<evidence type="ECO:0000313" key="1">
    <source>
        <dbReference type="EMBL" id="MCR8633499.1"/>
    </source>
</evidence>
<comment type="caution">
    <text evidence="1">The sequence shown here is derived from an EMBL/GenBank/DDBJ whole genome shotgun (WGS) entry which is preliminary data.</text>
</comment>
<keyword evidence="2" id="KW-1185">Reference proteome</keyword>
<gene>
    <name evidence="1" type="ORF">NV381_20145</name>
</gene>
<proteinExistence type="predicted"/>
<sequence>MDREEELRETAKAMLPDAIISIAYVEHQMDLIGSLVKDLFTLVDPDKITEDIQQKLDVLAGALQYSSIDFNSMDDPLQAYKLPLMIEKKAETRIVQTKYLQKKLQEGIL</sequence>
<dbReference type="Proteomes" id="UP001300012">
    <property type="component" value="Unassembled WGS sequence"/>
</dbReference>
<dbReference type="EMBL" id="JANQBD010000015">
    <property type="protein sequence ID" value="MCR8633499.1"/>
    <property type="molecule type" value="Genomic_DNA"/>
</dbReference>
<evidence type="ECO:0000313" key="2">
    <source>
        <dbReference type="Proteomes" id="UP001300012"/>
    </source>
</evidence>
<accession>A0ABT1YJY9</accession>
<reference evidence="1 2" key="1">
    <citation type="submission" date="2022-08" db="EMBL/GenBank/DDBJ databases">
        <title>Paenibacillus endoradicis sp. nov., Paenibacillus radicibacter sp. nov and Paenibacillus pararadicis sp. nov., three cold-adapted plant growth-promoting bacteria isolated from root of Larix gmelinii in Great Khingan.</title>
        <authorList>
            <person name="Xue H."/>
        </authorList>
    </citation>
    <scope>NUCLEOTIDE SEQUENCE [LARGE SCALE GENOMIC DNA]</scope>
    <source>
        <strain evidence="1 2">N5-1-1-5</strain>
    </source>
</reference>
<organism evidence="1 2">
    <name type="scientific">Paenibacillus radicis</name>
    <name type="common">ex Xue et al. 2023</name>
    <dbReference type="NCBI Taxonomy" id="2972489"/>
    <lineage>
        <taxon>Bacteria</taxon>
        <taxon>Bacillati</taxon>
        <taxon>Bacillota</taxon>
        <taxon>Bacilli</taxon>
        <taxon>Bacillales</taxon>
        <taxon>Paenibacillaceae</taxon>
        <taxon>Paenibacillus</taxon>
    </lineage>
</organism>
<dbReference type="RefSeq" id="WP_258215075.1">
    <property type="nucleotide sequence ID" value="NZ_JANQBD010000015.1"/>
</dbReference>
<protein>
    <submittedName>
        <fullName evidence="1">Uncharacterized protein</fullName>
    </submittedName>
</protein>